<evidence type="ECO:0000256" key="10">
    <source>
        <dbReference type="ARBA" id="ARBA00023136"/>
    </source>
</evidence>
<dbReference type="RefSeq" id="WP_003509789.1">
    <property type="nucleotide sequence ID" value="NZ_CABKPP010000006.1"/>
</dbReference>
<evidence type="ECO:0000256" key="1">
    <source>
        <dbReference type="ARBA" id="ARBA00000085"/>
    </source>
</evidence>
<evidence type="ECO:0000256" key="9">
    <source>
        <dbReference type="ARBA" id="ARBA00023012"/>
    </source>
</evidence>
<evidence type="ECO:0000256" key="2">
    <source>
        <dbReference type="ARBA" id="ARBA00004651"/>
    </source>
</evidence>
<protein>
    <recommendedName>
        <fullName evidence="3">histidine kinase</fullName>
        <ecNumber evidence="3">2.7.13.3</ecNumber>
    </recommendedName>
</protein>
<accession>A0A6N2ZXG0</accession>
<keyword evidence="6 11" id="KW-0812">Transmembrane</keyword>
<dbReference type="InterPro" id="IPR004358">
    <property type="entry name" value="Sig_transdc_His_kin-like_C"/>
</dbReference>
<dbReference type="AlphaFoldDB" id="A0A6N2ZXG0"/>
<dbReference type="GO" id="GO:0016036">
    <property type="term" value="P:cellular response to phosphate starvation"/>
    <property type="evidence" value="ECO:0007669"/>
    <property type="project" value="TreeGrafter"/>
</dbReference>
<proteinExistence type="predicted"/>
<dbReference type="GO" id="GO:0004721">
    <property type="term" value="F:phosphoprotein phosphatase activity"/>
    <property type="evidence" value="ECO:0007669"/>
    <property type="project" value="TreeGrafter"/>
</dbReference>
<dbReference type="Pfam" id="PF02518">
    <property type="entry name" value="HATPase_c"/>
    <property type="match status" value="1"/>
</dbReference>
<dbReference type="EMBL" id="JAQLGM010000008">
    <property type="protein sequence ID" value="MDB1999506.1"/>
    <property type="molecule type" value="Genomic_DNA"/>
</dbReference>
<dbReference type="Proteomes" id="UP001300871">
    <property type="component" value="Unassembled WGS sequence"/>
</dbReference>
<reference evidence="13" key="2">
    <citation type="submission" date="2023-01" db="EMBL/GenBank/DDBJ databases">
        <title>Human gut microbiome strain richness.</title>
        <authorList>
            <person name="Chen-Liaw A."/>
        </authorList>
    </citation>
    <scope>NUCLEOTIDE SEQUENCE</scope>
    <source>
        <strain evidence="13">B1_m1001713B170214d0_201011</strain>
    </source>
</reference>
<comment type="catalytic activity">
    <reaction evidence="1">
        <text>ATP + protein L-histidine = ADP + protein N-phospho-L-histidine.</text>
        <dbReference type="EC" id="2.7.13.3"/>
    </reaction>
</comment>
<dbReference type="GO" id="GO:0000155">
    <property type="term" value="F:phosphorelay sensor kinase activity"/>
    <property type="evidence" value="ECO:0007669"/>
    <property type="project" value="TreeGrafter"/>
</dbReference>
<keyword evidence="8 11" id="KW-1133">Transmembrane helix</keyword>
<evidence type="ECO:0000256" key="7">
    <source>
        <dbReference type="ARBA" id="ARBA00022777"/>
    </source>
</evidence>
<evidence type="ECO:0000313" key="13">
    <source>
        <dbReference type="EMBL" id="MDB1999506.1"/>
    </source>
</evidence>
<keyword evidence="10 11" id="KW-0472">Membrane</keyword>
<keyword evidence="5 14" id="KW-0808">Transferase</keyword>
<evidence type="ECO:0000313" key="14">
    <source>
        <dbReference type="EMBL" id="VYT84279.1"/>
    </source>
</evidence>
<gene>
    <name evidence="14" type="primary">graS</name>
    <name evidence="14" type="ORF">CSLFYP84_00715</name>
    <name evidence="13" type="ORF">PM006_04785</name>
</gene>
<dbReference type="PRINTS" id="PR00344">
    <property type="entry name" value="BCTRLSENSOR"/>
</dbReference>
<organism evidence="14">
    <name type="scientific">Clostridium symbiosum</name>
    <name type="common">Bacteroides symbiosus</name>
    <dbReference type="NCBI Taxonomy" id="1512"/>
    <lineage>
        <taxon>Bacteria</taxon>
        <taxon>Bacillati</taxon>
        <taxon>Bacillota</taxon>
        <taxon>Clostridia</taxon>
        <taxon>Lachnospirales</taxon>
        <taxon>Lachnospiraceae</taxon>
        <taxon>Otoolea</taxon>
    </lineage>
</organism>
<reference evidence="14" key="1">
    <citation type="submission" date="2019-11" db="EMBL/GenBank/DDBJ databases">
        <authorList>
            <person name="Feng L."/>
        </authorList>
    </citation>
    <scope>NUCLEOTIDE SEQUENCE</scope>
    <source>
        <strain evidence="14">CsymbiosumLFYP84</strain>
    </source>
</reference>
<evidence type="ECO:0000256" key="4">
    <source>
        <dbReference type="ARBA" id="ARBA00022475"/>
    </source>
</evidence>
<dbReference type="PANTHER" id="PTHR45453:SF2">
    <property type="entry name" value="HISTIDINE KINASE"/>
    <property type="match status" value="1"/>
</dbReference>
<dbReference type="EMBL" id="CACRUA010000007">
    <property type="protein sequence ID" value="VYT84279.1"/>
    <property type="molecule type" value="Genomic_DNA"/>
</dbReference>
<evidence type="ECO:0000256" key="6">
    <source>
        <dbReference type="ARBA" id="ARBA00022692"/>
    </source>
</evidence>
<dbReference type="EC" id="2.7.13.3" evidence="3"/>
<evidence type="ECO:0000256" key="3">
    <source>
        <dbReference type="ARBA" id="ARBA00012438"/>
    </source>
</evidence>
<dbReference type="InterPro" id="IPR036890">
    <property type="entry name" value="HATPase_C_sf"/>
</dbReference>
<evidence type="ECO:0000256" key="11">
    <source>
        <dbReference type="SAM" id="Phobius"/>
    </source>
</evidence>
<feature type="transmembrane region" description="Helical" evidence="11">
    <location>
        <begin position="35"/>
        <end position="52"/>
    </location>
</feature>
<dbReference type="InterPro" id="IPR003594">
    <property type="entry name" value="HATPase_dom"/>
</dbReference>
<keyword evidence="4" id="KW-1003">Cell membrane</keyword>
<dbReference type="SMART" id="SM00387">
    <property type="entry name" value="HATPase_c"/>
    <property type="match status" value="1"/>
</dbReference>
<dbReference type="Gene3D" id="3.30.565.10">
    <property type="entry name" value="Histidine kinase-like ATPase, C-terminal domain"/>
    <property type="match status" value="1"/>
</dbReference>
<dbReference type="PROSITE" id="PS50109">
    <property type="entry name" value="HIS_KIN"/>
    <property type="match status" value="1"/>
</dbReference>
<comment type="subcellular location">
    <subcellularLocation>
        <location evidence="2">Cell membrane</location>
        <topology evidence="2">Multi-pass membrane protein</topology>
    </subcellularLocation>
</comment>
<sequence>MDRKKGDVKYQTTQTGETGKAELFRIYLAECRGPFGLFLLFCCIFACVFYLYRLPAEAVLYATALCIFPTAAVLMAGYRRFRRKYRTAERIRKEFLTDPDSFYLDELPQAKSAMELEYHRLIFMLFEDRKRMSSRFEESKGDMTDYYTMWVHQIKTPISAMRLLLQTGGADLGGENGELAEQLFKIEEYVNMVLQYLRLDGGNDLVIKTYELDGIVRQAVRKYAGMFVRKRLTLNYLPPQTVVLTDEKWLVFVIEQILSNAIKYTKQGGISIYMEEGDGKVLVISDTGIGIAPEDQPRIFEKGFTGYNGRHDKKSTGIGLYLCRRILNRLSHTVSVESEPGIGTKIRLHLDTVQLETE</sequence>
<name>A0A6N2ZXG0_CLOSY</name>
<dbReference type="InterPro" id="IPR005467">
    <property type="entry name" value="His_kinase_dom"/>
</dbReference>
<feature type="domain" description="Histidine kinase" evidence="12">
    <location>
        <begin position="149"/>
        <end position="354"/>
    </location>
</feature>
<dbReference type="SUPFAM" id="SSF55874">
    <property type="entry name" value="ATPase domain of HSP90 chaperone/DNA topoisomerase II/histidine kinase"/>
    <property type="match status" value="1"/>
</dbReference>
<evidence type="ECO:0000259" key="12">
    <source>
        <dbReference type="PROSITE" id="PS50109"/>
    </source>
</evidence>
<dbReference type="GO" id="GO:0005886">
    <property type="term" value="C:plasma membrane"/>
    <property type="evidence" value="ECO:0007669"/>
    <property type="project" value="UniProtKB-SubCell"/>
</dbReference>
<dbReference type="PANTHER" id="PTHR45453">
    <property type="entry name" value="PHOSPHATE REGULON SENSOR PROTEIN PHOR"/>
    <property type="match status" value="1"/>
</dbReference>
<dbReference type="InterPro" id="IPR050351">
    <property type="entry name" value="BphY/WalK/GraS-like"/>
</dbReference>
<feature type="transmembrane region" description="Helical" evidence="11">
    <location>
        <begin position="58"/>
        <end position="78"/>
    </location>
</feature>
<evidence type="ECO:0000256" key="8">
    <source>
        <dbReference type="ARBA" id="ARBA00022989"/>
    </source>
</evidence>
<keyword evidence="9" id="KW-0902">Two-component regulatory system</keyword>
<keyword evidence="7 14" id="KW-0418">Kinase</keyword>
<evidence type="ECO:0000256" key="5">
    <source>
        <dbReference type="ARBA" id="ARBA00022679"/>
    </source>
</evidence>